<evidence type="ECO:0000256" key="2">
    <source>
        <dbReference type="ARBA" id="ARBA00023125"/>
    </source>
</evidence>
<dbReference type="GO" id="GO:0043565">
    <property type="term" value="F:sequence-specific DNA binding"/>
    <property type="evidence" value="ECO:0007669"/>
    <property type="project" value="InterPro"/>
</dbReference>
<keyword evidence="1" id="KW-0805">Transcription regulation</keyword>
<dbReference type="SUPFAM" id="SSF46689">
    <property type="entry name" value="Homeodomain-like"/>
    <property type="match status" value="2"/>
</dbReference>
<dbReference type="InterPro" id="IPR009057">
    <property type="entry name" value="Homeodomain-like_sf"/>
</dbReference>
<sequence>MERIIADCVNYIETHLKSHWTVTELAERYHYSPFHFARLFKEITGSTLATYIRQRKLCHTLYDISQGQPKQQAALDYGFQSYSGFYRAFTQVYGCGPKVYLKIHSIDKPVCPNILERGQVMYTKTELIKLITTNWTFPAITSITPLDTEHIRHQVWVINHDYILKKGQYDELDKHARICAGLINEGIASQEIYLTNKECPILQLDAGDFILMKSLVGEPLTMTALFSEKMTLYANEQGRALAKLHRVLGSLSSDLIDTYDLITTLENWALPETTKVALQWQLDLPSGFADALLSKVNTLFPRLPQQVIHRDPNPGNILYSGTKVSGFIDFDISVKSQRLFDLCYMGTAILSHLTKPSHYRQWPQLFQELITGYHQEEPLTEEERQAIFPMLCSIQMIAIAYFSHVNEWQEVARVNRENLVYLYAIQDEFDIRLQTM</sequence>
<dbReference type="PROSITE" id="PS01124">
    <property type="entry name" value="HTH_ARAC_FAMILY_2"/>
    <property type="match status" value="1"/>
</dbReference>
<dbReference type="Gene3D" id="3.90.1200.10">
    <property type="match status" value="1"/>
</dbReference>
<dbReference type="InterPro" id="IPR002575">
    <property type="entry name" value="Aminoglycoside_PTrfase"/>
</dbReference>
<dbReference type="InterPro" id="IPR018060">
    <property type="entry name" value="HTH_AraC"/>
</dbReference>
<dbReference type="GO" id="GO:0003700">
    <property type="term" value="F:DNA-binding transcription factor activity"/>
    <property type="evidence" value="ECO:0007669"/>
    <property type="project" value="InterPro"/>
</dbReference>
<evidence type="ECO:0000313" key="5">
    <source>
        <dbReference type="EMBL" id="MBP1041537.1"/>
    </source>
</evidence>
<organism evidence="5 6">
    <name type="scientific">Vagococcus allomyrinae</name>
    <dbReference type="NCBI Taxonomy" id="2794353"/>
    <lineage>
        <taxon>Bacteria</taxon>
        <taxon>Bacillati</taxon>
        <taxon>Bacillota</taxon>
        <taxon>Bacilli</taxon>
        <taxon>Lactobacillales</taxon>
        <taxon>Enterococcaceae</taxon>
        <taxon>Vagococcus</taxon>
    </lineage>
</organism>
<dbReference type="SMART" id="SM00342">
    <property type="entry name" value="HTH_ARAC"/>
    <property type="match status" value="1"/>
</dbReference>
<evidence type="ECO:0000313" key="6">
    <source>
        <dbReference type="Proteomes" id="UP000674938"/>
    </source>
</evidence>
<proteinExistence type="predicted"/>
<keyword evidence="6" id="KW-1185">Reference proteome</keyword>
<dbReference type="Gene3D" id="1.10.10.60">
    <property type="entry name" value="Homeodomain-like"/>
    <property type="match status" value="2"/>
</dbReference>
<comment type="caution">
    <text evidence="5">The sequence shown here is derived from an EMBL/GenBank/DDBJ whole genome shotgun (WGS) entry which is preliminary data.</text>
</comment>
<dbReference type="Proteomes" id="UP000674938">
    <property type="component" value="Unassembled WGS sequence"/>
</dbReference>
<dbReference type="SUPFAM" id="SSF56112">
    <property type="entry name" value="Protein kinase-like (PK-like)"/>
    <property type="match status" value="1"/>
</dbReference>
<gene>
    <name evidence="5" type="ORF">I6N95_11020</name>
</gene>
<dbReference type="Pfam" id="PF01636">
    <property type="entry name" value="APH"/>
    <property type="match status" value="1"/>
</dbReference>
<dbReference type="AlphaFoldDB" id="A0A940PBK5"/>
<evidence type="ECO:0000256" key="1">
    <source>
        <dbReference type="ARBA" id="ARBA00023015"/>
    </source>
</evidence>
<name>A0A940PBK5_9ENTE</name>
<keyword evidence="2" id="KW-0238">DNA-binding</keyword>
<evidence type="ECO:0000259" key="4">
    <source>
        <dbReference type="PROSITE" id="PS01124"/>
    </source>
</evidence>
<keyword evidence="3" id="KW-0804">Transcription</keyword>
<dbReference type="InterPro" id="IPR050959">
    <property type="entry name" value="MarA-like"/>
</dbReference>
<dbReference type="PANTHER" id="PTHR47504">
    <property type="entry name" value="RIGHT ORIGIN-BINDING PROTEIN"/>
    <property type="match status" value="1"/>
</dbReference>
<accession>A0A940PBK5</accession>
<reference evidence="5" key="1">
    <citation type="submission" date="2020-12" db="EMBL/GenBank/DDBJ databases">
        <title>Vagococcus allomyrinae sp. nov. and Enterococcus lavae sp. nov., isolated from the larvae of Allomyrina dichotoma.</title>
        <authorList>
            <person name="Lee S.D."/>
        </authorList>
    </citation>
    <scope>NUCLEOTIDE SEQUENCE</scope>
    <source>
        <strain evidence="5">BWB3-3</strain>
    </source>
</reference>
<protein>
    <submittedName>
        <fullName evidence="5">Helix-turn-helix domain-containing protein</fullName>
    </submittedName>
</protein>
<dbReference type="RefSeq" id="WP_209527571.1">
    <property type="nucleotide sequence ID" value="NZ_JAEEGA010000006.1"/>
</dbReference>
<dbReference type="PANTHER" id="PTHR47504:SF5">
    <property type="entry name" value="RIGHT ORIGIN-BINDING PROTEIN"/>
    <property type="match status" value="1"/>
</dbReference>
<evidence type="ECO:0000256" key="3">
    <source>
        <dbReference type="ARBA" id="ARBA00023163"/>
    </source>
</evidence>
<dbReference type="Pfam" id="PF12833">
    <property type="entry name" value="HTH_18"/>
    <property type="match status" value="1"/>
</dbReference>
<dbReference type="InterPro" id="IPR011009">
    <property type="entry name" value="Kinase-like_dom_sf"/>
</dbReference>
<feature type="domain" description="HTH araC/xylS-type" evidence="4">
    <location>
        <begin position="6"/>
        <end position="103"/>
    </location>
</feature>
<dbReference type="EMBL" id="JAEEGA010000006">
    <property type="protein sequence ID" value="MBP1041537.1"/>
    <property type="molecule type" value="Genomic_DNA"/>
</dbReference>